<feature type="region of interest" description="Disordered" evidence="4">
    <location>
        <begin position="1543"/>
        <end position="1582"/>
    </location>
</feature>
<feature type="compositionally biased region" description="Polar residues" evidence="4">
    <location>
        <begin position="661"/>
        <end position="689"/>
    </location>
</feature>
<feature type="compositionally biased region" description="Gly residues" evidence="4">
    <location>
        <begin position="1298"/>
        <end position="1311"/>
    </location>
</feature>
<feature type="region of interest" description="Disordered" evidence="4">
    <location>
        <begin position="1291"/>
        <end position="1364"/>
    </location>
</feature>
<gene>
    <name evidence="6" type="ORF">J437_LFUL015174</name>
</gene>
<reference evidence="6" key="2">
    <citation type="submission" date="2017-10" db="EMBL/GenBank/DDBJ databases">
        <title>Ladona fulva Genome sequencing and assembly.</title>
        <authorList>
            <person name="Murali S."/>
            <person name="Richards S."/>
            <person name="Bandaranaike D."/>
            <person name="Bellair M."/>
            <person name="Blankenburg K."/>
            <person name="Chao H."/>
            <person name="Dinh H."/>
            <person name="Doddapaneni H."/>
            <person name="Dugan-Rocha S."/>
            <person name="Elkadiri S."/>
            <person name="Gnanaolivu R."/>
            <person name="Hernandez B."/>
            <person name="Skinner E."/>
            <person name="Javaid M."/>
            <person name="Lee S."/>
            <person name="Li M."/>
            <person name="Ming W."/>
            <person name="Munidasa M."/>
            <person name="Muniz J."/>
            <person name="Nguyen L."/>
            <person name="Hughes D."/>
            <person name="Osuji N."/>
            <person name="Pu L.-L."/>
            <person name="Puazo M."/>
            <person name="Qu C."/>
            <person name="Quiroz J."/>
            <person name="Raj R."/>
            <person name="Weissenberger G."/>
            <person name="Xin Y."/>
            <person name="Zou X."/>
            <person name="Han Y."/>
            <person name="Worley K."/>
            <person name="Muzny D."/>
            <person name="Gibbs R."/>
        </authorList>
    </citation>
    <scope>NUCLEOTIDE SEQUENCE</scope>
    <source>
        <strain evidence="6">Sampled in the wild</strain>
    </source>
</reference>
<dbReference type="Pfam" id="PF11502">
    <property type="entry name" value="BCL9"/>
    <property type="match status" value="1"/>
</dbReference>
<feature type="region of interest" description="Disordered" evidence="4">
    <location>
        <begin position="252"/>
        <end position="289"/>
    </location>
</feature>
<dbReference type="Proteomes" id="UP000792457">
    <property type="component" value="Unassembled WGS sequence"/>
</dbReference>
<feature type="compositionally biased region" description="Polar residues" evidence="4">
    <location>
        <begin position="222"/>
        <end position="240"/>
    </location>
</feature>
<evidence type="ECO:0000313" key="7">
    <source>
        <dbReference type="Proteomes" id="UP000792457"/>
    </source>
</evidence>
<accession>A0A8K0P5R4</accession>
<feature type="compositionally biased region" description="Low complexity" evidence="4">
    <location>
        <begin position="580"/>
        <end position="591"/>
    </location>
</feature>
<sequence>MMRQIIMEAIMNLAMRGLCAGQDAFNNVYWYLDDHQNQPIVNMGGPMSSAPGVTLNDGVQPLPSNIINKQPGTMEAQYMQQQSQIFVFSTTLANKAAESVLQGQFPSIIAYHCAQPGTKKYLEKHPLKMNQFIRQNPAQWLNNLAQMKHKSGPGSLKNINSLGTPNPGFPAGSGSVGELGSGPWSQSNSPITSMANISTGGNTMMQTCASNVLPVCSLGSPMAQSSANSNSGVVSTSRQMKTGELESPLLQTTSNLVGGSPNSSGPPSSSNAMLSSSGPLSPSLPPVSNAMIQGDCSSLINSVNSSSMMMGHSQPSLTGVKVPDENLTPQQRQHREEQLATLRKMQQMLFPEHQLSNPDNLNIVTGNANTAGPMGPGQPQTMMSGQQGMMPGQQTMMVGQGMRTSPLGEGGSVSGQKNLIMGQGVMPVGIGSGSNQGSPVGPAAQADWQKLQQQFYEDRKKKVPGSSGNVPLGCGSPVIGGSPMGPGGSVCAGGPLGGAVSTGPNGGSTNTMGTGVLGPGVPLGPGVSSGNTAPSHPVGSVGPRGIAPARMHGPPPPYHQTTRSASVPTAMPSPTPNSPNNPTSNLSLPSPRAASGLHSPADSSRHFQIVGNPRLPGPSPTSMHNTPLGSPNAGRPLNPSNPGTPLSAHPSPSTCRKDSGPNGSSDFPPSTQSSGSQPVASAGPCQQPQVDGAFGRTLQSFAQQKQQQTNQNKEPNLMPVPSPQQIQYLNTFEGQELTIQKQPNTSLGDTDIMSPTLTSNLDGSLQTTVPDSTGPHLSGASTPLTPSSVDVSHRYGGPHTPHTPSDINRFPIPSPHTPGPPEKCQRFPGRSPQSQGSRTPGMESCMPAKTSSSSVDGVPRFSSASPQGGDGMGPPRFPGSAGSGSGTPGHPGGVSTPPVVGNPGQQNFVSSAPSMSLQKGSSHFAEVSPPKVSADISPSGQSFTRSRPDNMPLDPDGNCGSSNDGKVSHFDPISSMAQMSQQLTSGVASSPGQNGSLMGGIGGVGGPGGPQMIPFDSSMHPVGDGMLHCPPTSVSSGVNHPGNAFGPHPYGSVGSGGPVTSQGGGSPLMMPGGVGMMPSCTLSHSASPKSMMGSAPRGSPPMVPYSPPAMGTQRVQNRPPGPRGNCASAPAPYNGANVQVKPSAPNTIQYLPARPQATSGPRGPPSLEFLQRFANPLSNLDNKVPTHNLQYFPNSSQSNSVVGGPNVPISMSGPMGPMGGINASMGGMMTGPQGPICGQMGPNGAGIGSMNGPGDGSSGGVGHSGQMGMHVGGMGGPGGGNLVGAGNQISGQNSSSGGPVGVHGGGGGLQISGGPNSQIGGPMGGNGAPMGMGSVMGGPPGSMVGSMSGPMGVPGGPMSGPGGPMGIQIGVPVGTHLGGPSLGGSGGPIVGPMGASGSSMVPSGSSIGVSGGNVGGPNSGMGGTNGPMMGPNVSLSVVNGPMNTGMGMSPGGMGMGPMGVMGPLRGGPMGNQMGSTMVGQPLGPRTHGGMMRGGPAPGMGGGMFGGGGQGVSNEQMFGPMPGSSQIMSAAPNAQLFVPGAKSSPMGLGGAPDASQPLPPSMGQGGNFKSSPFIGPTTSDPNYAQQFHNFQQQLYATNTRSQMNNQAMTSNQSFFGGK</sequence>
<protein>
    <recommendedName>
        <fullName evidence="5">B-cell lymphoma 9 beta-catenin binding domain-containing protein</fullName>
    </recommendedName>
</protein>
<evidence type="ECO:0000259" key="5">
    <source>
        <dbReference type="Pfam" id="PF11502"/>
    </source>
</evidence>
<feature type="domain" description="B-cell lymphoma 9 beta-catenin binding" evidence="5">
    <location>
        <begin position="326"/>
        <end position="358"/>
    </location>
</feature>
<feature type="compositionally biased region" description="Low complexity" evidence="4">
    <location>
        <begin position="254"/>
        <end position="281"/>
    </location>
</feature>
<feature type="region of interest" description="Disordered" evidence="4">
    <location>
        <begin position="221"/>
        <end position="240"/>
    </location>
</feature>
<evidence type="ECO:0000256" key="1">
    <source>
        <dbReference type="ARBA" id="ARBA00004123"/>
    </source>
</evidence>
<feature type="compositionally biased region" description="Gly residues" evidence="4">
    <location>
        <begin position="1321"/>
        <end position="1340"/>
    </location>
</feature>
<name>A0A8K0P5R4_LADFU</name>
<proteinExistence type="inferred from homology"/>
<comment type="similarity">
    <text evidence="2">Belongs to the BCL9 family.</text>
</comment>
<feature type="compositionally biased region" description="Polar residues" evidence="4">
    <location>
        <begin position="779"/>
        <end position="790"/>
    </location>
</feature>
<feature type="region of interest" description="Disordered" evidence="4">
    <location>
        <begin position="502"/>
        <end position="951"/>
    </location>
</feature>
<feature type="compositionally biased region" description="Polar residues" evidence="4">
    <location>
        <begin position="905"/>
        <end position="921"/>
    </location>
</feature>
<evidence type="ECO:0000256" key="2">
    <source>
        <dbReference type="ARBA" id="ARBA00009200"/>
    </source>
</evidence>
<keyword evidence="3" id="KW-0539">Nucleus</keyword>
<feature type="compositionally biased region" description="Gly residues" evidence="4">
    <location>
        <begin position="1352"/>
        <end position="1364"/>
    </location>
</feature>
<keyword evidence="7" id="KW-1185">Reference proteome</keyword>
<dbReference type="GO" id="GO:0005634">
    <property type="term" value="C:nucleus"/>
    <property type="evidence" value="ECO:0007669"/>
    <property type="project" value="UniProtKB-SubCell"/>
</dbReference>
<feature type="region of interest" description="Disordered" evidence="4">
    <location>
        <begin position="1045"/>
        <end position="1066"/>
    </location>
</feature>
<evidence type="ECO:0000256" key="4">
    <source>
        <dbReference type="SAM" id="MobiDB-lite"/>
    </source>
</evidence>
<feature type="compositionally biased region" description="Polar residues" evidence="4">
    <location>
        <begin position="723"/>
        <end position="771"/>
    </location>
</feature>
<feature type="compositionally biased region" description="Gly residues" evidence="4">
    <location>
        <begin position="881"/>
        <end position="892"/>
    </location>
</feature>
<feature type="compositionally biased region" description="Polar residues" evidence="4">
    <location>
        <begin position="936"/>
        <end position="945"/>
    </location>
</feature>
<dbReference type="OrthoDB" id="7668649at2759"/>
<feature type="compositionally biased region" description="Gly residues" evidence="4">
    <location>
        <begin position="1053"/>
        <end position="1066"/>
    </location>
</feature>
<dbReference type="InterPro" id="IPR024670">
    <property type="entry name" value="BCL9_beta-catenin-bd_dom"/>
</dbReference>
<dbReference type="InterPro" id="IPR013083">
    <property type="entry name" value="Znf_RING/FYVE/PHD"/>
</dbReference>
<comment type="caution">
    <text evidence="6">The sequence shown here is derived from an EMBL/GenBank/DDBJ whole genome shotgun (WGS) entry which is preliminary data.</text>
</comment>
<feature type="compositionally biased region" description="Low complexity" evidence="4">
    <location>
        <begin position="893"/>
        <end position="904"/>
    </location>
</feature>
<feature type="compositionally biased region" description="Low complexity" evidence="4">
    <location>
        <begin position="703"/>
        <end position="713"/>
    </location>
</feature>
<feature type="compositionally biased region" description="Polar residues" evidence="4">
    <location>
        <begin position="638"/>
        <end position="654"/>
    </location>
</feature>
<dbReference type="EMBL" id="KZ308845">
    <property type="protein sequence ID" value="KAG8234816.1"/>
    <property type="molecule type" value="Genomic_DNA"/>
</dbReference>
<feature type="compositionally biased region" description="Low complexity" evidence="4">
    <location>
        <begin position="1341"/>
        <end position="1351"/>
    </location>
</feature>
<evidence type="ECO:0000256" key="3">
    <source>
        <dbReference type="ARBA" id="ARBA00023242"/>
    </source>
</evidence>
<feature type="compositionally biased region" description="Polar residues" evidence="4">
    <location>
        <begin position="620"/>
        <end position="629"/>
    </location>
</feature>
<dbReference type="Gene3D" id="3.30.40.10">
    <property type="entry name" value="Zinc/RING finger domain, C3HC4 (zinc finger)"/>
    <property type="match status" value="1"/>
</dbReference>
<organism evidence="6 7">
    <name type="scientific">Ladona fulva</name>
    <name type="common">Scarce chaser dragonfly</name>
    <name type="synonym">Libellula fulva</name>
    <dbReference type="NCBI Taxonomy" id="123851"/>
    <lineage>
        <taxon>Eukaryota</taxon>
        <taxon>Metazoa</taxon>
        <taxon>Ecdysozoa</taxon>
        <taxon>Arthropoda</taxon>
        <taxon>Hexapoda</taxon>
        <taxon>Insecta</taxon>
        <taxon>Pterygota</taxon>
        <taxon>Palaeoptera</taxon>
        <taxon>Odonata</taxon>
        <taxon>Epiprocta</taxon>
        <taxon>Anisoptera</taxon>
        <taxon>Libelluloidea</taxon>
        <taxon>Libellulidae</taxon>
        <taxon>Ladona</taxon>
    </lineage>
</organism>
<comment type="subcellular location">
    <subcellularLocation>
        <location evidence="1">Nucleus</location>
    </subcellularLocation>
</comment>
<evidence type="ECO:0000313" key="6">
    <source>
        <dbReference type="EMBL" id="KAG8234816.1"/>
    </source>
</evidence>
<feature type="compositionally biased region" description="Pro residues" evidence="4">
    <location>
        <begin position="812"/>
        <end position="821"/>
    </location>
</feature>
<reference evidence="6" key="1">
    <citation type="submission" date="2013-04" db="EMBL/GenBank/DDBJ databases">
        <authorList>
            <person name="Qu J."/>
            <person name="Murali S.C."/>
            <person name="Bandaranaike D."/>
            <person name="Bellair M."/>
            <person name="Blankenburg K."/>
            <person name="Chao H."/>
            <person name="Dinh H."/>
            <person name="Doddapaneni H."/>
            <person name="Downs B."/>
            <person name="Dugan-Rocha S."/>
            <person name="Elkadiri S."/>
            <person name="Gnanaolivu R.D."/>
            <person name="Hernandez B."/>
            <person name="Javaid M."/>
            <person name="Jayaseelan J.C."/>
            <person name="Lee S."/>
            <person name="Li M."/>
            <person name="Ming W."/>
            <person name="Munidasa M."/>
            <person name="Muniz J."/>
            <person name="Nguyen L."/>
            <person name="Ongeri F."/>
            <person name="Osuji N."/>
            <person name="Pu L.-L."/>
            <person name="Puazo M."/>
            <person name="Qu C."/>
            <person name="Quiroz J."/>
            <person name="Raj R."/>
            <person name="Weissenberger G."/>
            <person name="Xin Y."/>
            <person name="Zou X."/>
            <person name="Han Y."/>
            <person name="Richards S."/>
            <person name="Worley K."/>
            <person name="Muzny D."/>
            <person name="Gibbs R."/>
        </authorList>
    </citation>
    <scope>NUCLEOTIDE SEQUENCE</scope>
    <source>
        <strain evidence="6">Sampled in the wild</strain>
    </source>
</reference>